<dbReference type="Proteomes" id="UP001516400">
    <property type="component" value="Unassembled WGS sequence"/>
</dbReference>
<keyword evidence="2" id="KW-1185">Reference proteome</keyword>
<name>A0ABD2NVV5_9CUCU</name>
<accession>A0ABD2NVV5</accession>
<dbReference type="EMBL" id="JABFTP020000144">
    <property type="protein sequence ID" value="KAL3282856.1"/>
    <property type="molecule type" value="Genomic_DNA"/>
</dbReference>
<reference evidence="1 2" key="1">
    <citation type="journal article" date="2021" name="BMC Biol.">
        <title>Horizontally acquired antibacterial genes associated with adaptive radiation of ladybird beetles.</title>
        <authorList>
            <person name="Li H.S."/>
            <person name="Tang X.F."/>
            <person name="Huang Y.H."/>
            <person name="Xu Z.Y."/>
            <person name="Chen M.L."/>
            <person name="Du X.Y."/>
            <person name="Qiu B.Y."/>
            <person name="Chen P.T."/>
            <person name="Zhang W."/>
            <person name="Slipinski A."/>
            <person name="Escalona H.E."/>
            <person name="Waterhouse R.M."/>
            <person name="Zwick A."/>
            <person name="Pang H."/>
        </authorList>
    </citation>
    <scope>NUCLEOTIDE SEQUENCE [LARGE SCALE GENOMIC DNA]</scope>
    <source>
        <strain evidence="1">SYSU2018</strain>
    </source>
</reference>
<proteinExistence type="predicted"/>
<protein>
    <submittedName>
        <fullName evidence="1">Uncharacterized protein</fullName>
    </submittedName>
</protein>
<organism evidence="1 2">
    <name type="scientific">Cryptolaemus montrouzieri</name>
    <dbReference type="NCBI Taxonomy" id="559131"/>
    <lineage>
        <taxon>Eukaryota</taxon>
        <taxon>Metazoa</taxon>
        <taxon>Ecdysozoa</taxon>
        <taxon>Arthropoda</taxon>
        <taxon>Hexapoda</taxon>
        <taxon>Insecta</taxon>
        <taxon>Pterygota</taxon>
        <taxon>Neoptera</taxon>
        <taxon>Endopterygota</taxon>
        <taxon>Coleoptera</taxon>
        <taxon>Polyphaga</taxon>
        <taxon>Cucujiformia</taxon>
        <taxon>Coccinelloidea</taxon>
        <taxon>Coccinellidae</taxon>
        <taxon>Scymninae</taxon>
        <taxon>Scymnini</taxon>
        <taxon>Cryptolaemus</taxon>
    </lineage>
</organism>
<comment type="caution">
    <text evidence="1">The sequence shown here is derived from an EMBL/GenBank/DDBJ whole genome shotgun (WGS) entry which is preliminary data.</text>
</comment>
<evidence type="ECO:0000313" key="2">
    <source>
        <dbReference type="Proteomes" id="UP001516400"/>
    </source>
</evidence>
<gene>
    <name evidence="1" type="ORF">HHI36_006017</name>
</gene>
<sequence>MTLYNKYRNYNPTNLETFCTLLREENWPSVYMEHDAELSYNNFFKTFVYYFKGGVMQTEKKKNDWIIHEIRSLKEEVMTMHSLCKRYPTEANTSAYKNLQKIYQLRLIKARKDHFNNTIQNSENKSKTIWQMINSELDETEYKRKIMI</sequence>
<evidence type="ECO:0000313" key="1">
    <source>
        <dbReference type="EMBL" id="KAL3282856.1"/>
    </source>
</evidence>
<dbReference type="AlphaFoldDB" id="A0ABD2NVV5"/>